<evidence type="ECO:0000256" key="5">
    <source>
        <dbReference type="ARBA" id="ARBA00023136"/>
    </source>
</evidence>
<evidence type="ECO:0000259" key="7">
    <source>
        <dbReference type="Pfam" id="PF04138"/>
    </source>
</evidence>
<reference evidence="8" key="1">
    <citation type="submission" date="2019-01" db="EMBL/GenBank/DDBJ databases">
        <title>Genomic signatures and co-occurrence patterns of the ultra-small Saccharimodia (Patescibacteria phylum) suggest a symbiotic lifestyle.</title>
        <authorList>
            <person name="Lemos L."/>
            <person name="Medeiros J."/>
            <person name="Andreote F."/>
            <person name="Fernandes G."/>
            <person name="Varani A."/>
            <person name="Oliveira G."/>
            <person name="Pylro V."/>
        </authorList>
    </citation>
    <scope>NUCLEOTIDE SEQUENCE [LARGE SCALE GENOMIC DNA]</scope>
    <source>
        <strain evidence="8">AMD02</strain>
    </source>
</reference>
<organism evidence="8 9">
    <name type="scientific">Candidatus Microsaccharimonas sossegonensis</name>
    <dbReference type="NCBI Taxonomy" id="2506948"/>
    <lineage>
        <taxon>Bacteria</taxon>
        <taxon>Candidatus Saccharimonadota</taxon>
        <taxon>Candidatus Saccharimonadia</taxon>
        <taxon>Candidatus Saccharimonadales</taxon>
        <taxon>Candidatus Saccharimonadaceae</taxon>
        <taxon>Candidatus Microsaccharimonas</taxon>
    </lineage>
</organism>
<dbReference type="InterPro" id="IPR007267">
    <property type="entry name" value="GtrA_DPMS_TM"/>
</dbReference>
<keyword evidence="3 6" id="KW-0812">Transmembrane</keyword>
<gene>
    <name evidence="8" type="ORF">EOT05_01165</name>
</gene>
<dbReference type="Proteomes" id="UP000289257">
    <property type="component" value="Unassembled WGS sequence"/>
</dbReference>
<evidence type="ECO:0000313" key="8">
    <source>
        <dbReference type="EMBL" id="RWZ78358.1"/>
    </source>
</evidence>
<evidence type="ECO:0000256" key="3">
    <source>
        <dbReference type="ARBA" id="ARBA00022692"/>
    </source>
</evidence>
<comment type="subcellular location">
    <subcellularLocation>
        <location evidence="1">Membrane</location>
        <topology evidence="1">Multi-pass membrane protein</topology>
    </subcellularLocation>
</comment>
<dbReference type="EMBL" id="SCKX01000001">
    <property type="protein sequence ID" value="RWZ78358.1"/>
    <property type="molecule type" value="Genomic_DNA"/>
</dbReference>
<feature type="domain" description="GtrA/DPMS transmembrane" evidence="7">
    <location>
        <begin position="12"/>
        <end position="134"/>
    </location>
</feature>
<protein>
    <submittedName>
        <fullName evidence="8">GtrA family protein</fullName>
    </submittedName>
</protein>
<comment type="caution">
    <text evidence="8">The sequence shown here is derived from an EMBL/GenBank/DDBJ whole genome shotgun (WGS) entry which is preliminary data.</text>
</comment>
<feature type="transmembrane region" description="Helical" evidence="6">
    <location>
        <begin position="107"/>
        <end position="128"/>
    </location>
</feature>
<name>A0A4Q0AIA5_9BACT</name>
<dbReference type="GO" id="GO:0005886">
    <property type="term" value="C:plasma membrane"/>
    <property type="evidence" value="ECO:0007669"/>
    <property type="project" value="TreeGrafter"/>
</dbReference>
<feature type="transmembrane region" description="Helical" evidence="6">
    <location>
        <begin position="42"/>
        <end position="61"/>
    </location>
</feature>
<evidence type="ECO:0000313" key="9">
    <source>
        <dbReference type="Proteomes" id="UP000289257"/>
    </source>
</evidence>
<accession>A0A4Q0AIA5</accession>
<sequence>MERVKKHAEKIRFGVVGIANTGLDFLILFLLVALGLDKIPANYISTGTAFIFSFFVNKSFTFKSKGGNVKKQFLYFIIVTIIGLWIIQPLIIFGFNRLFAGTGWSSGIILFAAKIIATVASLTWNYIFYSRIVFKKIEEK</sequence>
<dbReference type="InterPro" id="IPR051401">
    <property type="entry name" value="GtrA_CellWall_Glycosyl"/>
</dbReference>
<evidence type="ECO:0000256" key="2">
    <source>
        <dbReference type="ARBA" id="ARBA00009399"/>
    </source>
</evidence>
<evidence type="ECO:0000256" key="4">
    <source>
        <dbReference type="ARBA" id="ARBA00022989"/>
    </source>
</evidence>
<evidence type="ECO:0000256" key="1">
    <source>
        <dbReference type="ARBA" id="ARBA00004141"/>
    </source>
</evidence>
<keyword evidence="4 6" id="KW-1133">Transmembrane helix</keyword>
<evidence type="ECO:0000256" key="6">
    <source>
        <dbReference type="SAM" id="Phobius"/>
    </source>
</evidence>
<proteinExistence type="inferred from homology"/>
<feature type="transmembrane region" description="Helical" evidence="6">
    <location>
        <begin position="12"/>
        <end position="36"/>
    </location>
</feature>
<feature type="transmembrane region" description="Helical" evidence="6">
    <location>
        <begin position="73"/>
        <end position="95"/>
    </location>
</feature>
<dbReference type="AlphaFoldDB" id="A0A4Q0AIA5"/>
<keyword evidence="9" id="KW-1185">Reference proteome</keyword>
<dbReference type="PANTHER" id="PTHR38459">
    <property type="entry name" value="PROPHAGE BACTOPRENOL-LINKED GLUCOSE TRANSLOCASE HOMOLOG"/>
    <property type="match status" value="1"/>
</dbReference>
<dbReference type="PANTHER" id="PTHR38459:SF1">
    <property type="entry name" value="PROPHAGE BACTOPRENOL-LINKED GLUCOSE TRANSLOCASE HOMOLOG"/>
    <property type="match status" value="1"/>
</dbReference>
<dbReference type="Pfam" id="PF04138">
    <property type="entry name" value="GtrA_DPMS_TM"/>
    <property type="match status" value="1"/>
</dbReference>
<keyword evidence="5 6" id="KW-0472">Membrane</keyword>
<dbReference type="GO" id="GO:0000271">
    <property type="term" value="P:polysaccharide biosynthetic process"/>
    <property type="evidence" value="ECO:0007669"/>
    <property type="project" value="InterPro"/>
</dbReference>
<comment type="similarity">
    <text evidence="2">Belongs to the GtrA family.</text>
</comment>